<feature type="region of interest" description="Disordered" evidence="1">
    <location>
        <begin position="196"/>
        <end position="251"/>
    </location>
</feature>
<reference evidence="2" key="1">
    <citation type="journal article" date="2021" name="Sci. Rep.">
        <title>Diploid genomic architecture of Nitzschia inconspicua, an elite biomass production diatom.</title>
        <authorList>
            <person name="Oliver A."/>
            <person name="Podell S."/>
            <person name="Pinowska A."/>
            <person name="Traller J.C."/>
            <person name="Smith S.R."/>
            <person name="McClure R."/>
            <person name="Beliaev A."/>
            <person name="Bohutskyi P."/>
            <person name="Hill E.A."/>
            <person name="Rabines A."/>
            <person name="Zheng H."/>
            <person name="Allen L.Z."/>
            <person name="Kuo A."/>
            <person name="Grigoriev I.V."/>
            <person name="Allen A.E."/>
            <person name="Hazlebeck D."/>
            <person name="Allen E.E."/>
        </authorList>
    </citation>
    <scope>NUCLEOTIDE SEQUENCE</scope>
    <source>
        <strain evidence="2">Hildebrandi</strain>
    </source>
</reference>
<name>A0A9K3KK34_9STRA</name>
<evidence type="ECO:0000313" key="2">
    <source>
        <dbReference type="EMBL" id="KAG7345158.1"/>
    </source>
</evidence>
<proteinExistence type="predicted"/>
<gene>
    <name evidence="2" type="ORF">IV203_032689</name>
</gene>
<comment type="caution">
    <text evidence="2">The sequence shown here is derived from an EMBL/GenBank/DDBJ whole genome shotgun (WGS) entry which is preliminary data.</text>
</comment>
<accession>A0A9K3KK34</accession>
<feature type="compositionally biased region" description="Basic residues" evidence="1">
    <location>
        <begin position="218"/>
        <end position="240"/>
    </location>
</feature>
<keyword evidence="3" id="KW-1185">Reference proteome</keyword>
<dbReference type="EMBL" id="JAGRRH010000022">
    <property type="protein sequence ID" value="KAG7345158.1"/>
    <property type="molecule type" value="Genomic_DNA"/>
</dbReference>
<reference evidence="2" key="2">
    <citation type="submission" date="2021-04" db="EMBL/GenBank/DDBJ databases">
        <authorList>
            <person name="Podell S."/>
        </authorList>
    </citation>
    <scope>NUCLEOTIDE SEQUENCE</scope>
    <source>
        <strain evidence="2">Hildebrandi</strain>
    </source>
</reference>
<dbReference type="Proteomes" id="UP000693970">
    <property type="component" value="Unassembled WGS sequence"/>
</dbReference>
<organism evidence="2 3">
    <name type="scientific">Nitzschia inconspicua</name>
    <dbReference type="NCBI Taxonomy" id="303405"/>
    <lineage>
        <taxon>Eukaryota</taxon>
        <taxon>Sar</taxon>
        <taxon>Stramenopiles</taxon>
        <taxon>Ochrophyta</taxon>
        <taxon>Bacillariophyta</taxon>
        <taxon>Bacillariophyceae</taxon>
        <taxon>Bacillariophycidae</taxon>
        <taxon>Bacillariales</taxon>
        <taxon>Bacillariaceae</taxon>
        <taxon>Nitzschia</taxon>
    </lineage>
</organism>
<sequence>MMQYNATFPGMATTDCQLSDENERFGSDGRSCKYESVESRMSAMMSSSESPFRDINAADRKQAEMERRNRLAALVKEGVLRPPDVFMKSGRNRFVANLVPGTLSYYQRIRENSFLFREYQACSNDAEKQRIIQEIVESVWLNEGRFLVIDKELNSVAVVDDHKLPIMIADDLMYHENIFPAGKGFKSLRKIRATTSFGKKKADNQSPHNSNCIDSKLKKSRNNNGGRHHRGRTPHHRGNTRRNNMGDDSVM</sequence>
<dbReference type="AlphaFoldDB" id="A0A9K3KK34"/>
<evidence type="ECO:0000313" key="3">
    <source>
        <dbReference type="Proteomes" id="UP000693970"/>
    </source>
</evidence>
<feature type="compositionally biased region" description="Polar residues" evidence="1">
    <location>
        <begin position="204"/>
        <end position="213"/>
    </location>
</feature>
<protein>
    <submittedName>
        <fullName evidence="2">Uncharacterized protein</fullName>
    </submittedName>
</protein>
<evidence type="ECO:0000256" key="1">
    <source>
        <dbReference type="SAM" id="MobiDB-lite"/>
    </source>
</evidence>